<comment type="caution">
    <text evidence="2">The sequence shown here is derived from an EMBL/GenBank/DDBJ whole genome shotgun (WGS) entry which is preliminary data.</text>
</comment>
<evidence type="ECO:0000256" key="1">
    <source>
        <dbReference type="SAM" id="MobiDB-lite"/>
    </source>
</evidence>
<dbReference type="GeneID" id="63714897"/>
<feature type="region of interest" description="Disordered" evidence="1">
    <location>
        <begin position="171"/>
        <end position="294"/>
    </location>
</feature>
<gene>
    <name evidence="2" type="ORF">DCS_02254</name>
</gene>
<keyword evidence="3" id="KW-1185">Reference proteome</keyword>
<protein>
    <submittedName>
        <fullName evidence="2">Uncharacterized protein</fullName>
    </submittedName>
</protein>
<dbReference type="RefSeq" id="XP_040660465.1">
    <property type="nucleotide sequence ID" value="XM_040799582.1"/>
</dbReference>
<dbReference type="AlphaFoldDB" id="A0A151GVN4"/>
<evidence type="ECO:0000313" key="3">
    <source>
        <dbReference type="Proteomes" id="UP000076580"/>
    </source>
</evidence>
<evidence type="ECO:0000313" key="2">
    <source>
        <dbReference type="EMBL" id="KYK61113.1"/>
    </source>
</evidence>
<accession>A0A151GVN4</accession>
<name>A0A151GVN4_DRECN</name>
<reference evidence="2 3" key="1">
    <citation type="journal article" date="2016" name="Sci. Rep.">
        <title>Insights into Adaptations to a Near-Obligate Nematode Endoparasitic Lifestyle from the Finished Genome of Drechmeria coniospora.</title>
        <authorList>
            <person name="Zhang L."/>
            <person name="Zhou Z."/>
            <person name="Guo Q."/>
            <person name="Fokkens L."/>
            <person name="Miskei M."/>
            <person name="Pocsi I."/>
            <person name="Zhang W."/>
            <person name="Chen M."/>
            <person name="Wang L."/>
            <person name="Sun Y."/>
            <person name="Donzelli B.G."/>
            <person name="Gibson D.M."/>
            <person name="Nelson D.R."/>
            <person name="Luo J.G."/>
            <person name="Rep M."/>
            <person name="Liu H."/>
            <person name="Yang S."/>
            <person name="Wang J."/>
            <person name="Krasnoff S.B."/>
            <person name="Xu Y."/>
            <person name="Molnar I."/>
            <person name="Lin M."/>
        </authorList>
    </citation>
    <scope>NUCLEOTIDE SEQUENCE [LARGE SCALE GENOMIC DNA]</scope>
    <source>
        <strain evidence="2 3">ARSEF 6962</strain>
    </source>
</reference>
<organism evidence="2 3">
    <name type="scientific">Drechmeria coniospora</name>
    <name type="common">Nematophagous fungus</name>
    <name type="synonym">Meria coniospora</name>
    <dbReference type="NCBI Taxonomy" id="98403"/>
    <lineage>
        <taxon>Eukaryota</taxon>
        <taxon>Fungi</taxon>
        <taxon>Dikarya</taxon>
        <taxon>Ascomycota</taxon>
        <taxon>Pezizomycotina</taxon>
        <taxon>Sordariomycetes</taxon>
        <taxon>Hypocreomycetidae</taxon>
        <taxon>Hypocreales</taxon>
        <taxon>Ophiocordycipitaceae</taxon>
        <taxon>Drechmeria</taxon>
    </lineage>
</organism>
<feature type="compositionally biased region" description="Low complexity" evidence="1">
    <location>
        <begin position="171"/>
        <end position="180"/>
    </location>
</feature>
<dbReference type="EMBL" id="LAYC01000001">
    <property type="protein sequence ID" value="KYK61113.1"/>
    <property type="molecule type" value="Genomic_DNA"/>
</dbReference>
<proteinExistence type="predicted"/>
<dbReference type="InParanoid" id="A0A151GVN4"/>
<dbReference type="STRING" id="98403.A0A151GVN4"/>
<feature type="compositionally biased region" description="Polar residues" evidence="1">
    <location>
        <begin position="215"/>
        <end position="238"/>
    </location>
</feature>
<sequence>MTVTSFCVPDRAHAPVPAPCRHTASSASFFQLPTTRKRRQSRLEEQRRSEEAARQEEAALRAQAWIYLHSFLKTSSDWCDLFDHITIVRDAVPTMPELNSYGELDEKDGTLACRRLFRAVVVWDELGRSLWRTLRDASEQRLAAQRQFIDGCCPSPFAISFIDGYCQQSDDSSSATSPSHRTSRRTSEDSSLSLDDDLPSQHSTTAAPVDKNFARTLTQKLSQRSRRPSASTEQSTPERCSCCSESGHSQSRSRSRSQSQSQSQGRGRCQSLVTAEPVAQQRSAAMPRRISQNCASAVRRTLGVLSEGRTSPSPRRQSE</sequence>
<dbReference type="OrthoDB" id="5230713at2759"/>
<feature type="compositionally biased region" description="Low complexity" evidence="1">
    <location>
        <begin position="244"/>
        <end position="271"/>
    </location>
</feature>
<dbReference type="Proteomes" id="UP000076580">
    <property type="component" value="Chromosome 01"/>
</dbReference>